<dbReference type="CDD" id="cd18773">
    <property type="entry name" value="PDC1_HK_sensor"/>
    <property type="match status" value="1"/>
</dbReference>
<feature type="transmembrane region" description="Helical" evidence="10">
    <location>
        <begin position="12"/>
        <end position="35"/>
    </location>
</feature>
<evidence type="ECO:0000256" key="7">
    <source>
        <dbReference type="ARBA" id="ARBA00023224"/>
    </source>
</evidence>
<dbReference type="Gene3D" id="1.10.287.950">
    <property type="entry name" value="Methyl-accepting chemotaxis protein"/>
    <property type="match status" value="1"/>
</dbReference>
<evidence type="ECO:0000256" key="2">
    <source>
        <dbReference type="ARBA" id="ARBA00022475"/>
    </source>
</evidence>
<dbReference type="SUPFAM" id="SSF58104">
    <property type="entry name" value="Methyl-accepting chemotaxis protein (MCP) signaling domain"/>
    <property type="match status" value="1"/>
</dbReference>
<feature type="transmembrane region" description="Helical" evidence="10">
    <location>
        <begin position="287"/>
        <end position="312"/>
    </location>
</feature>
<feature type="domain" description="Methyl-accepting transducer" evidence="11">
    <location>
        <begin position="399"/>
        <end position="656"/>
    </location>
</feature>
<dbReference type="Gene3D" id="3.30.450.20">
    <property type="entry name" value="PAS domain"/>
    <property type="match status" value="2"/>
</dbReference>
<evidence type="ECO:0000256" key="8">
    <source>
        <dbReference type="PROSITE-ProRule" id="PRU00284"/>
    </source>
</evidence>
<evidence type="ECO:0000256" key="4">
    <source>
        <dbReference type="ARBA" id="ARBA00022692"/>
    </source>
</evidence>
<keyword evidence="5 10" id="KW-1133">Transmembrane helix</keyword>
<dbReference type="CDD" id="cd18774">
    <property type="entry name" value="PDC2_HK_sensor"/>
    <property type="match status" value="1"/>
</dbReference>
<dbReference type="InterPro" id="IPR004089">
    <property type="entry name" value="MCPsignal_dom"/>
</dbReference>
<dbReference type="InterPro" id="IPR033479">
    <property type="entry name" value="dCache_1"/>
</dbReference>
<evidence type="ECO:0000256" key="3">
    <source>
        <dbReference type="ARBA" id="ARBA00022500"/>
    </source>
</evidence>
<evidence type="ECO:0000256" key="5">
    <source>
        <dbReference type="ARBA" id="ARBA00022989"/>
    </source>
</evidence>
<dbReference type="RefSeq" id="WP_230097029.1">
    <property type="nucleotide sequence ID" value="NZ_CAKKNS010000005.1"/>
</dbReference>
<evidence type="ECO:0000259" key="11">
    <source>
        <dbReference type="PROSITE" id="PS50111"/>
    </source>
</evidence>
<evidence type="ECO:0000256" key="9">
    <source>
        <dbReference type="SAM" id="Coils"/>
    </source>
</evidence>
<evidence type="ECO:0000256" key="10">
    <source>
        <dbReference type="SAM" id="Phobius"/>
    </source>
</evidence>
<evidence type="ECO:0000256" key="6">
    <source>
        <dbReference type="ARBA" id="ARBA00023136"/>
    </source>
</evidence>
<dbReference type="SMART" id="SM00283">
    <property type="entry name" value="MA"/>
    <property type="match status" value="1"/>
</dbReference>
<proteinExistence type="predicted"/>
<keyword evidence="9" id="KW-0175">Coiled coil</keyword>
<keyword evidence="4 10" id="KW-0812">Transmembrane</keyword>
<dbReference type="PROSITE" id="PS50111">
    <property type="entry name" value="CHEMOTAXIS_TRANSDUC_2"/>
    <property type="match status" value="1"/>
</dbReference>
<evidence type="ECO:0000313" key="12">
    <source>
        <dbReference type="EMBL" id="CAH0416995.1"/>
    </source>
</evidence>
<protein>
    <submittedName>
        <fullName evidence="12">Methyl-accepting chemotaxis protein McpB</fullName>
    </submittedName>
</protein>
<dbReference type="EMBL" id="CAKKNS010000005">
    <property type="protein sequence ID" value="CAH0416995.1"/>
    <property type="molecule type" value="Genomic_DNA"/>
</dbReference>
<keyword evidence="6 10" id="KW-0472">Membrane</keyword>
<evidence type="ECO:0000313" key="13">
    <source>
        <dbReference type="Proteomes" id="UP000789707"/>
    </source>
</evidence>
<name>A0ABN8BGX9_9LACO</name>
<keyword evidence="3" id="KW-0145">Chemotaxis</keyword>
<organism evidence="12 13">
    <name type="scientific">Periweissella fabaria</name>
    <dbReference type="NCBI Taxonomy" id="546157"/>
    <lineage>
        <taxon>Bacteria</taxon>
        <taxon>Bacillati</taxon>
        <taxon>Bacillota</taxon>
        <taxon>Bacilli</taxon>
        <taxon>Lactobacillales</taxon>
        <taxon>Lactobacillaceae</taxon>
        <taxon>Periweissella</taxon>
    </lineage>
</organism>
<comment type="subcellular location">
    <subcellularLocation>
        <location evidence="1">Cell membrane</location>
        <topology evidence="1">Multi-pass membrane protein</topology>
    </subcellularLocation>
</comment>
<feature type="coiled-coil region" evidence="9">
    <location>
        <begin position="652"/>
        <end position="679"/>
    </location>
</feature>
<keyword evidence="2" id="KW-1003">Cell membrane</keyword>
<dbReference type="Pfam" id="PF00015">
    <property type="entry name" value="MCPsignal"/>
    <property type="match status" value="1"/>
</dbReference>
<dbReference type="PANTHER" id="PTHR32089">
    <property type="entry name" value="METHYL-ACCEPTING CHEMOTAXIS PROTEIN MCPB"/>
    <property type="match status" value="1"/>
</dbReference>
<evidence type="ECO:0000256" key="1">
    <source>
        <dbReference type="ARBA" id="ARBA00004651"/>
    </source>
</evidence>
<keyword evidence="7 8" id="KW-0807">Transducer</keyword>
<dbReference type="PANTHER" id="PTHR32089:SF112">
    <property type="entry name" value="LYSOZYME-LIKE PROTEIN-RELATED"/>
    <property type="match status" value="1"/>
</dbReference>
<dbReference type="Proteomes" id="UP000789707">
    <property type="component" value="Unassembled WGS sequence"/>
</dbReference>
<keyword evidence="13" id="KW-1185">Reference proteome</keyword>
<sequence>MKHSKRKSIAPGLRIGLLAIAIIPVILMTIGSFIISNKLIDDRVEVDEQSATSVLVATKDNMQAKAFLELRRIAQQSDFTGDKFDIDGIGKTLGYIKDDGDPDIVNLGFATTDGKFAFTSQLPTGYNAQTRPWYQGVIARPSQPYAAPAYSDPLTGLTLSSYSIMVTNKSGQQGVLVATFPYRSIEHVINALKVGRTGSTTLISSTGLVLASKGVDRKLIHQPNTNLKGTALYQAIAAAKTQTGHLKIGTGSNRHEIYFNKGGVDSTTWAIAEISHKELAKEQRSTLIAAGIILLLILIVVSLLTTIIIRVIRRLMAYYMYYFDQIGHGKLITFSDQQHAKGFVNSMVYRICRPDEEGHELNRLGQEFNTMIDGMKVLIERVQNNSQHAATSSQDLFELAKQTDAATEEVASTITGIAEVTGNQARETEASVTQVQNLSTVVKELHQNVVAMTDKSNHSARLNQQNLALTDNVNQNWQTELAKMEQLMHSTEDLNQNVQAINRIIGVINDISQQTNLLALNASIEAASAGEAGQGFAVVAAEIRKLAEESKTATKDIAAIIKKIQTKSEAMVEQTATSVAGGEKQSRLISESIVSTKEVFQNNEEMVAGIQMIETASAQIEKIQHEVLTSLESISASTEENSAGTEEVSANAEEVLATMDEFTNNVNELQQIASDLATATSFFKLDAQPDVTAIKDMQ</sequence>
<dbReference type="Pfam" id="PF02743">
    <property type="entry name" value="dCache_1"/>
    <property type="match status" value="1"/>
</dbReference>
<comment type="caution">
    <text evidence="12">The sequence shown here is derived from an EMBL/GenBank/DDBJ whole genome shotgun (WGS) entry which is preliminary data.</text>
</comment>
<gene>
    <name evidence="12" type="primary">mcpB_2</name>
    <name evidence="12" type="ORF">WFA24289_01312</name>
</gene>
<accession>A0ABN8BGX9</accession>
<reference evidence="12 13" key="1">
    <citation type="submission" date="2021-11" db="EMBL/GenBank/DDBJ databases">
        <authorList>
            <person name="Depoorter E."/>
        </authorList>
    </citation>
    <scope>NUCLEOTIDE SEQUENCE [LARGE SCALE GENOMIC DNA]</scope>
    <source>
        <strain evidence="12 13">LMG 24289</strain>
    </source>
</reference>